<dbReference type="AlphaFoldDB" id="A0AAF1B6Z2"/>
<evidence type="ECO:0000313" key="14">
    <source>
        <dbReference type="Proteomes" id="UP000077755"/>
    </source>
</evidence>
<keyword evidence="4 10" id="KW-0863">Zinc-finger</keyword>
<dbReference type="InterPro" id="IPR012337">
    <property type="entry name" value="RNaseH-like_sf"/>
</dbReference>
<dbReference type="Pfam" id="PF05699">
    <property type="entry name" value="Dimer_Tnp_hAT"/>
    <property type="match status" value="1"/>
</dbReference>
<name>A0AAF1B6Z2_DAUCS</name>
<proteinExistence type="predicted"/>
<keyword evidence="6" id="KW-0805">Transcription regulation</keyword>
<dbReference type="GO" id="GO:0009791">
    <property type="term" value="P:post-embryonic development"/>
    <property type="evidence" value="ECO:0007669"/>
    <property type="project" value="UniProtKB-ARBA"/>
</dbReference>
<reference evidence="13" key="2">
    <citation type="submission" date="2022-03" db="EMBL/GenBank/DDBJ databases">
        <title>Draft title - Genomic analysis of global carrot germplasm unveils the trajectory of domestication and the origin of high carotenoid orange carrot.</title>
        <authorList>
            <person name="Iorizzo M."/>
            <person name="Ellison S."/>
            <person name="Senalik D."/>
            <person name="Macko-Podgorni A."/>
            <person name="Grzebelus D."/>
            <person name="Bostan H."/>
            <person name="Rolling W."/>
            <person name="Curaba J."/>
            <person name="Simon P."/>
        </authorList>
    </citation>
    <scope>NUCLEOTIDE SEQUENCE</scope>
    <source>
        <tissue evidence="13">Leaf</tissue>
    </source>
</reference>
<feature type="region of interest" description="Disordered" evidence="11">
    <location>
        <begin position="1"/>
        <end position="21"/>
    </location>
</feature>
<dbReference type="InterPro" id="IPR008906">
    <property type="entry name" value="HATC_C_dom"/>
</dbReference>
<dbReference type="GO" id="GO:0003677">
    <property type="term" value="F:DNA binding"/>
    <property type="evidence" value="ECO:0007669"/>
    <property type="project" value="UniProtKB-KW"/>
</dbReference>
<dbReference type="InterPro" id="IPR025525">
    <property type="entry name" value="hAT-like_transposase_RNase-H"/>
</dbReference>
<keyword evidence="5" id="KW-0862">Zinc</keyword>
<evidence type="ECO:0000256" key="9">
    <source>
        <dbReference type="ARBA" id="ARBA00023242"/>
    </source>
</evidence>
<dbReference type="SUPFAM" id="SSF57667">
    <property type="entry name" value="beta-beta-alpha zinc fingers"/>
    <property type="match status" value="1"/>
</dbReference>
<dbReference type="Proteomes" id="UP000077755">
    <property type="component" value="Chromosome 6"/>
</dbReference>
<feature type="domain" description="BED-type" evidence="12">
    <location>
        <begin position="22"/>
        <end position="82"/>
    </location>
</feature>
<dbReference type="PROSITE" id="PS50808">
    <property type="entry name" value="ZF_BED"/>
    <property type="match status" value="1"/>
</dbReference>
<evidence type="ECO:0000256" key="3">
    <source>
        <dbReference type="ARBA" id="ARBA00022723"/>
    </source>
</evidence>
<evidence type="ECO:0000256" key="4">
    <source>
        <dbReference type="ARBA" id="ARBA00022771"/>
    </source>
</evidence>
<evidence type="ECO:0000256" key="8">
    <source>
        <dbReference type="ARBA" id="ARBA00023163"/>
    </source>
</evidence>
<comment type="subunit">
    <text evidence="2">Homodimer.</text>
</comment>
<keyword evidence="8" id="KW-0804">Transcription</keyword>
<evidence type="ECO:0000256" key="7">
    <source>
        <dbReference type="ARBA" id="ARBA00023125"/>
    </source>
</evidence>
<reference evidence="13" key="1">
    <citation type="journal article" date="2016" name="Nat. Genet.">
        <title>A high-quality carrot genome assembly provides new insights into carotenoid accumulation and asterid genome evolution.</title>
        <authorList>
            <person name="Iorizzo M."/>
            <person name="Ellison S."/>
            <person name="Senalik D."/>
            <person name="Zeng P."/>
            <person name="Satapoomin P."/>
            <person name="Huang J."/>
            <person name="Bowman M."/>
            <person name="Iovene M."/>
            <person name="Sanseverino W."/>
            <person name="Cavagnaro P."/>
            <person name="Yildiz M."/>
            <person name="Macko-Podgorni A."/>
            <person name="Moranska E."/>
            <person name="Grzebelus E."/>
            <person name="Grzebelus D."/>
            <person name="Ashrafi H."/>
            <person name="Zheng Z."/>
            <person name="Cheng S."/>
            <person name="Spooner D."/>
            <person name="Van Deynze A."/>
            <person name="Simon P."/>
        </authorList>
    </citation>
    <scope>NUCLEOTIDE SEQUENCE</scope>
    <source>
        <tissue evidence="13">Leaf</tissue>
    </source>
</reference>
<accession>A0AAF1B6Z2</accession>
<dbReference type="GO" id="GO:0005634">
    <property type="term" value="C:nucleus"/>
    <property type="evidence" value="ECO:0007669"/>
    <property type="project" value="UniProtKB-SubCell"/>
</dbReference>
<dbReference type="InterPro" id="IPR003656">
    <property type="entry name" value="Znf_BED"/>
</dbReference>
<dbReference type="KEGG" id="dcr:108225150"/>
<evidence type="ECO:0000256" key="1">
    <source>
        <dbReference type="ARBA" id="ARBA00004123"/>
    </source>
</evidence>
<evidence type="ECO:0000259" key="12">
    <source>
        <dbReference type="PROSITE" id="PS50808"/>
    </source>
</evidence>
<dbReference type="InterPro" id="IPR036236">
    <property type="entry name" value="Znf_C2H2_sf"/>
</dbReference>
<evidence type="ECO:0000256" key="6">
    <source>
        <dbReference type="ARBA" id="ARBA00023015"/>
    </source>
</evidence>
<keyword evidence="3" id="KW-0479">Metal-binding</keyword>
<keyword evidence="7" id="KW-0238">DNA-binding</keyword>
<organism evidence="13 14">
    <name type="scientific">Daucus carota subsp. sativus</name>
    <name type="common">Carrot</name>
    <dbReference type="NCBI Taxonomy" id="79200"/>
    <lineage>
        <taxon>Eukaryota</taxon>
        <taxon>Viridiplantae</taxon>
        <taxon>Streptophyta</taxon>
        <taxon>Embryophyta</taxon>
        <taxon>Tracheophyta</taxon>
        <taxon>Spermatophyta</taxon>
        <taxon>Magnoliopsida</taxon>
        <taxon>eudicotyledons</taxon>
        <taxon>Gunneridae</taxon>
        <taxon>Pentapetalae</taxon>
        <taxon>asterids</taxon>
        <taxon>campanulids</taxon>
        <taxon>Apiales</taxon>
        <taxon>Apiaceae</taxon>
        <taxon>Apioideae</taxon>
        <taxon>Scandiceae</taxon>
        <taxon>Daucinae</taxon>
        <taxon>Daucus</taxon>
        <taxon>Daucus sect. Daucus</taxon>
    </lineage>
</organism>
<dbReference type="GO" id="GO:0046983">
    <property type="term" value="F:protein dimerization activity"/>
    <property type="evidence" value="ECO:0007669"/>
    <property type="project" value="InterPro"/>
</dbReference>
<dbReference type="PANTHER" id="PTHR46481">
    <property type="entry name" value="ZINC FINGER BED DOMAIN-CONTAINING PROTEIN 4"/>
    <property type="match status" value="1"/>
</dbReference>
<dbReference type="SMART" id="SM00614">
    <property type="entry name" value="ZnF_BED"/>
    <property type="match status" value="1"/>
</dbReference>
<evidence type="ECO:0000256" key="2">
    <source>
        <dbReference type="ARBA" id="ARBA00011738"/>
    </source>
</evidence>
<dbReference type="InterPro" id="IPR052035">
    <property type="entry name" value="ZnF_BED_domain_contain"/>
</dbReference>
<dbReference type="Pfam" id="PF14372">
    <property type="entry name" value="hAT-like_RNase-H"/>
    <property type="match status" value="1"/>
</dbReference>
<evidence type="ECO:0000256" key="11">
    <source>
        <dbReference type="SAM" id="MobiDB-lite"/>
    </source>
</evidence>
<sequence>MAMPTDSIESRSTDEQPNKRKRKRSIVWQYFSIEKSGTDCTRAYCNSCKKSFAYISGAKLAGTSHLKRHIKMGVCSVDRRNNEEISQLIPYTPIKTDSTAVDTIPPRRRYRGNPRPSSIPFKQETSNHSIAKMIIMHDYPLNILEDHGFVDLVRFLHPQVHLDINSVQEECVNIYLREKQDVIDKLSGILGHVNLALDLWESDQGLCYLLLTGYFVDNTWKLQKRILNVVMLPFSDTEAAFSRAVVDCLASWGLEHKIFTLTLGASFANEAVQRDLRSLLSVMNPQVLNGQLILGNCYARMLSCLADDALSSLRSLVKKVRDGVKYVKTCRGSEEEFIKLKQRLQNPSSKSLALDDQTKWNTTYHMLVAAFELREVFSCMDTSDPNYKETLSREEWRQVEILCVHLKLFFDAANILLAPTHPTTNIFFDEVSSIQLKLAQAAMSEDTFTRNLTKPLWEKFNEYWNGCSLIFAVAVVMDPRFKMKLVEFSFSRIYGEDSGTWIKVVDDGVHELFVEYIVLSLPPPTFVVEDNEGVKLEMSPEDEVSVSDDISNFDVYISDEIAGTQHMKSELDQYLEEPLLPRTQEFDVLSWWKLNAQNYPTLSRMASDILCTPVSTVAPDSVFDTVTKKMDNYRCSLNPSTVEALICAKDWLQYGSSSF</sequence>
<dbReference type="PANTHER" id="PTHR46481:SF10">
    <property type="entry name" value="ZINC FINGER BED DOMAIN-CONTAINING PROTEIN 39"/>
    <property type="match status" value="1"/>
</dbReference>
<dbReference type="EMBL" id="CP093348">
    <property type="protein sequence ID" value="WOH05526.1"/>
    <property type="molecule type" value="Genomic_DNA"/>
</dbReference>
<evidence type="ECO:0000313" key="13">
    <source>
        <dbReference type="EMBL" id="WOH05526.1"/>
    </source>
</evidence>
<keyword evidence="9" id="KW-0539">Nucleus</keyword>
<dbReference type="Pfam" id="PF02892">
    <property type="entry name" value="zf-BED"/>
    <property type="match status" value="1"/>
</dbReference>
<comment type="subcellular location">
    <subcellularLocation>
        <location evidence="1">Nucleus</location>
    </subcellularLocation>
</comment>
<keyword evidence="14" id="KW-1185">Reference proteome</keyword>
<dbReference type="GO" id="GO:0008270">
    <property type="term" value="F:zinc ion binding"/>
    <property type="evidence" value="ECO:0007669"/>
    <property type="project" value="UniProtKB-KW"/>
</dbReference>
<protein>
    <recommendedName>
        <fullName evidence="12">BED-type domain-containing protein</fullName>
    </recommendedName>
</protein>
<dbReference type="SUPFAM" id="SSF53098">
    <property type="entry name" value="Ribonuclease H-like"/>
    <property type="match status" value="1"/>
</dbReference>
<gene>
    <name evidence="13" type="ORF">DCAR_0624943</name>
</gene>
<evidence type="ECO:0000256" key="10">
    <source>
        <dbReference type="PROSITE-ProRule" id="PRU00027"/>
    </source>
</evidence>
<evidence type="ECO:0000256" key="5">
    <source>
        <dbReference type="ARBA" id="ARBA00022833"/>
    </source>
</evidence>
<feature type="compositionally biased region" description="Basic and acidic residues" evidence="11">
    <location>
        <begin position="8"/>
        <end position="18"/>
    </location>
</feature>